<evidence type="ECO:0000313" key="7">
    <source>
        <dbReference type="EMBL" id="PFH33405.1"/>
    </source>
</evidence>
<dbReference type="OrthoDB" id="271226at2759"/>
<protein>
    <submittedName>
        <fullName evidence="7">Leucine rich repeat-containing protein</fullName>
    </submittedName>
</protein>
<evidence type="ECO:0000256" key="2">
    <source>
        <dbReference type="ARBA" id="ARBA00022614"/>
    </source>
</evidence>
<dbReference type="Proteomes" id="UP000224006">
    <property type="component" value="Chromosome VII"/>
</dbReference>
<feature type="region of interest" description="Disordered" evidence="6">
    <location>
        <begin position="295"/>
        <end position="325"/>
    </location>
</feature>
<gene>
    <name evidence="7" type="ORF">BESB_076220</name>
</gene>
<keyword evidence="4" id="KW-0969">Cilium</keyword>
<feature type="region of interest" description="Disordered" evidence="6">
    <location>
        <begin position="474"/>
        <end position="575"/>
    </location>
</feature>
<proteinExistence type="predicted"/>
<name>A0A2A9M619_BESBE</name>
<dbReference type="Gene3D" id="3.80.10.10">
    <property type="entry name" value="Ribonuclease Inhibitor"/>
    <property type="match status" value="2"/>
</dbReference>
<comment type="caution">
    <text evidence="7">The sequence shown here is derived from an EMBL/GenBank/DDBJ whole genome shotgun (WGS) entry which is preliminary data.</text>
</comment>
<feature type="compositionally biased region" description="Acidic residues" evidence="6">
    <location>
        <begin position="553"/>
        <end position="562"/>
    </location>
</feature>
<feature type="compositionally biased region" description="Basic and acidic residues" evidence="6">
    <location>
        <begin position="499"/>
        <end position="510"/>
    </location>
</feature>
<comment type="subcellular location">
    <subcellularLocation>
        <location evidence="1">Cell projection</location>
        <location evidence="1">Cilium</location>
    </subcellularLocation>
</comment>
<dbReference type="SUPFAM" id="SSF52075">
    <property type="entry name" value="Outer arm dynein light chain 1"/>
    <property type="match status" value="1"/>
</dbReference>
<dbReference type="STRING" id="94643.A0A2A9M619"/>
<dbReference type="VEuPathDB" id="ToxoDB:BESB_076220"/>
<evidence type="ECO:0000313" key="8">
    <source>
        <dbReference type="Proteomes" id="UP000224006"/>
    </source>
</evidence>
<keyword evidence="2" id="KW-0433">Leucine-rich repeat</keyword>
<dbReference type="GeneID" id="40312548"/>
<dbReference type="EMBL" id="NWUJ01000008">
    <property type="protein sequence ID" value="PFH33405.1"/>
    <property type="molecule type" value="Genomic_DNA"/>
</dbReference>
<evidence type="ECO:0000256" key="4">
    <source>
        <dbReference type="ARBA" id="ARBA00023069"/>
    </source>
</evidence>
<evidence type="ECO:0000256" key="5">
    <source>
        <dbReference type="ARBA" id="ARBA00023273"/>
    </source>
</evidence>
<keyword evidence="8" id="KW-1185">Reference proteome</keyword>
<keyword evidence="5" id="KW-0966">Cell projection</keyword>
<feature type="compositionally biased region" description="Acidic residues" evidence="6">
    <location>
        <begin position="511"/>
        <end position="520"/>
    </location>
</feature>
<evidence type="ECO:0000256" key="3">
    <source>
        <dbReference type="ARBA" id="ARBA00022737"/>
    </source>
</evidence>
<organism evidence="7 8">
    <name type="scientific">Besnoitia besnoiti</name>
    <name type="common">Apicomplexan protozoan</name>
    <dbReference type="NCBI Taxonomy" id="94643"/>
    <lineage>
        <taxon>Eukaryota</taxon>
        <taxon>Sar</taxon>
        <taxon>Alveolata</taxon>
        <taxon>Apicomplexa</taxon>
        <taxon>Conoidasida</taxon>
        <taxon>Coccidia</taxon>
        <taxon>Eucoccidiorida</taxon>
        <taxon>Eimeriorina</taxon>
        <taxon>Sarcocystidae</taxon>
        <taxon>Besnoitia</taxon>
    </lineage>
</organism>
<dbReference type="AlphaFoldDB" id="A0A2A9M619"/>
<feature type="region of interest" description="Disordered" evidence="6">
    <location>
        <begin position="383"/>
        <end position="447"/>
    </location>
</feature>
<dbReference type="KEGG" id="bbes:BESB_076220"/>
<dbReference type="InterPro" id="IPR001611">
    <property type="entry name" value="Leu-rich_rpt"/>
</dbReference>
<dbReference type="PANTHER" id="PTHR45973">
    <property type="entry name" value="PROTEIN PHOSPHATASE 1 REGULATORY SUBUNIT SDS22-RELATED"/>
    <property type="match status" value="1"/>
</dbReference>
<dbReference type="InterPro" id="IPR032675">
    <property type="entry name" value="LRR_dom_sf"/>
</dbReference>
<evidence type="ECO:0000256" key="6">
    <source>
        <dbReference type="SAM" id="MobiDB-lite"/>
    </source>
</evidence>
<sequence length="575" mass="61848">MEAHPEKPQGRKPACGAREAGAGGCRVLEAADVALGPVLTEEKLAGLILAAAPRKVKGCRVLDISQNKIRKLGVSVGEIVNLGLESVEDLNLRGNLLRQLDGRLVTFPRLARLDVSENVLSQILNFETQFELRELALQGNRLKEINGLAPSPLHHTLEWLDISRNDIADLRGLAALVTLEELRELDVRDNPVELHPLQGDIVLEGFCMLACPLLETLNGRRITAEVRDAVICWSTEDPRGRAVTSCVHRFRQSFAARGKNCAGLCSDDDSVLSEKADQSVCRLVLSRASSSASTRGKLRVLPPRDSGELSPCSASSFSGRPGLARARRRDKEEACGEVSSAKTEFASRSTYSSRCRSDYAWCPSVQSGARGGLHRARRACASGCAGGSGSHPRRAVTKGTQTPGWWKTEDEWGGLLLAEGSGERGPRAPGFGGPKDPLAPGGSRAGGRAPGNFQFVFKADDLGTLVRAEELRALTAEKSSTSVGKGEDEAPDAGDADASWERAEKAAPEHDVEEDTEASEYDAPAGGARDWEDENELSVPLHDMRNELADATDVVDLEEDPELPPHAHMGAKRET</sequence>
<keyword evidence="3" id="KW-0677">Repeat</keyword>
<evidence type="ECO:0000256" key="1">
    <source>
        <dbReference type="ARBA" id="ARBA00004138"/>
    </source>
</evidence>
<dbReference type="PROSITE" id="PS51450">
    <property type="entry name" value="LRR"/>
    <property type="match status" value="2"/>
</dbReference>
<accession>A0A2A9M619</accession>
<dbReference type="InterPro" id="IPR050576">
    <property type="entry name" value="Cilia_flagella_integrity"/>
</dbReference>
<dbReference type="PANTHER" id="PTHR45973:SF9">
    <property type="entry name" value="LEUCINE-RICH REPEAT-CONTAINING PROTEIN 46"/>
    <property type="match status" value="1"/>
</dbReference>
<reference evidence="7 8" key="1">
    <citation type="submission" date="2017-09" db="EMBL/GenBank/DDBJ databases">
        <title>Genome sequencing of Besnoitia besnoiti strain Bb-Ger1.</title>
        <authorList>
            <person name="Schares G."/>
            <person name="Venepally P."/>
            <person name="Lorenzi H.A."/>
        </authorList>
    </citation>
    <scope>NUCLEOTIDE SEQUENCE [LARGE SCALE GENOMIC DNA]</scope>
    <source>
        <strain evidence="7 8">Bb-Ger1</strain>
    </source>
</reference>
<dbReference type="RefSeq" id="XP_029217414.1">
    <property type="nucleotide sequence ID" value="XM_029365983.1"/>
</dbReference>